<gene>
    <name evidence="1" type="ORF">SAMN04487988_102138</name>
</gene>
<proteinExistence type="predicted"/>
<dbReference type="AlphaFoldDB" id="A0A1I2Q6V2"/>
<dbReference type="RefSeq" id="WP_092788873.1">
    <property type="nucleotide sequence ID" value="NZ_FOPC01000002.1"/>
</dbReference>
<reference evidence="2" key="1">
    <citation type="submission" date="2016-10" db="EMBL/GenBank/DDBJ databases">
        <authorList>
            <person name="Varghese N."/>
            <person name="Submissions S."/>
        </authorList>
    </citation>
    <scope>NUCLEOTIDE SEQUENCE [LARGE SCALE GENOMIC DNA]</scope>
    <source>
        <strain evidence="2">DSM 19315</strain>
    </source>
</reference>
<evidence type="ECO:0000313" key="2">
    <source>
        <dbReference type="Proteomes" id="UP000199642"/>
    </source>
</evidence>
<organism evidence="1 2">
    <name type="scientific">Algoriphagus hitonicola</name>
    <dbReference type="NCBI Taxonomy" id="435880"/>
    <lineage>
        <taxon>Bacteria</taxon>
        <taxon>Pseudomonadati</taxon>
        <taxon>Bacteroidota</taxon>
        <taxon>Cytophagia</taxon>
        <taxon>Cytophagales</taxon>
        <taxon>Cyclobacteriaceae</taxon>
        <taxon>Algoriphagus</taxon>
    </lineage>
</organism>
<sequence length="113" mass="12998">MTYLEDAQGSGYLESLGSKPTFDDNFDFEIRYMLPEVFGKIEIVEQGKAQINGASGRWVRFRSGKNEELISIFYMYPKLNQTFKITGTAPSEHFEQIQPYFTSIIESFNSSEL</sequence>
<name>A0A1I2Q6V2_9BACT</name>
<dbReference type="Proteomes" id="UP000199642">
    <property type="component" value="Unassembled WGS sequence"/>
</dbReference>
<dbReference type="OrthoDB" id="825205at2"/>
<protein>
    <submittedName>
        <fullName evidence="1">Uncharacterized protein</fullName>
    </submittedName>
</protein>
<accession>A0A1I2Q6V2</accession>
<keyword evidence="2" id="KW-1185">Reference proteome</keyword>
<evidence type="ECO:0000313" key="1">
    <source>
        <dbReference type="EMBL" id="SFG24038.1"/>
    </source>
</evidence>
<dbReference type="Gene3D" id="3.40.1000.10">
    <property type="entry name" value="Mog1/PsbP, alpha/beta/alpha sandwich"/>
    <property type="match status" value="1"/>
</dbReference>
<dbReference type="EMBL" id="FOPC01000002">
    <property type="protein sequence ID" value="SFG24038.1"/>
    <property type="molecule type" value="Genomic_DNA"/>
</dbReference>